<keyword evidence="1" id="KW-0732">Signal</keyword>
<sequence length="325" mass="34170">MKKILTLLCSCFTAAMLIATSAEAKVWRVDNNTGTPGDFTTATAAVTSSSVASGDTLYFNGSATDYGSATLTKKLVMIGPGYFLNENPETQVVTQTARLSNIVLNPGSQGSEVMGFEGVSCDIRTSNIVMRRNKDCYAYIGYYISTGVSNVFVSQNYIYAVYVGSSCTNVFITNNYIFSSGISSSTTAVIHVAQNVINGPGITTYNSFVYNNIMNSGSVSGTGNSYNNNLCNGTQFAAGNGNVQNVTMTNVFVGTGSTDGKWKLKAGSPALGAGINGEECGMFGGNEPYILSGLPPIPAIWSFSQPSIVPASGTLQIRIKANAHN</sequence>
<feature type="chain" id="PRO_5047016930" description="Right-handed parallel beta-helix repeat-containing protein" evidence="1">
    <location>
        <begin position="25"/>
        <end position="325"/>
    </location>
</feature>
<reference evidence="2" key="1">
    <citation type="submission" date="2021-10" db="EMBL/GenBank/DDBJ databases">
        <authorList>
            <person name="Dean J.D."/>
            <person name="Kim M.K."/>
            <person name="Newey C.N."/>
            <person name="Stoker T.S."/>
            <person name="Thompson D.W."/>
            <person name="Grose J.H."/>
        </authorList>
    </citation>
    <scope>NUCLEOTIDE SEQUENCE</scope>
    <source>
        <strain evidence="2">BT178</strain>
    </source>
</reference>
<accession>A0ABS8AV98</accession>
<dbReference type="SUPFAM" id="SSF51126">
    <property type="entry name" value="Pectin lyase-like"/>
    <property type="match status" value="1"/>
</dbReference>
<comment type="caution">
    <text evidence="2">The sequence shown here is derived from an EMBL/GenBank/DDBJ whole genome shotgun (WGS) entry which is preliminary data.</text>
</comment>
<evidence type="ECO:0000313" key="3">
    <source>
        <dbReference type="Proteomes" id="UP001165296"/>
    </source>
</evidence>
<name>A0ABS8AV98_9BACT</name>
<gene>
    <name evidence="2" type="ORF">LGH74_16110</name>
</gene>
<protein>
    <recommendedName>
        <fullName evidence="4">Right-handed parallel beta-helix repeat-containing protein</fullName>
    </recommendedName>
</protein>
<dbReference type="InterPro" id="IPR011050">
    <property type="entry name" value="Pectin_lyase_fold/virulence"/>
</dbReference>
<dbReference type="EMBL" id="JAJADR010000004">
    <property type="protein sequence ID" value="MCB2409518.1"/>
    <property type="molecule type" value="Genomic_DNA"/>
</dbReference>
<keyword evidence="3" id="KW-1185">Reference proteome</keyword>
<evidence type="ECO:0000313" key="2">
    <source>
        <dbReference type="EMBL" id="MCB2409518.1"/>
    </source>
</evidence>
<organism evidence="2 3">
    <name type="scientific">Hymenobacter lucidus</name>
    <dbReference type="NCBI Taxonomy" id="2880930"/>
    <lineage>
        <taxon>Bacteria</taxon>
        <taxon>Pseudomonadati</taxon>
        <taxon>Bacteroidota</taxon>
        <taxon>Cytophagia</taxon>
        <taxon>Cytophagales</taxon>
        <taxon>Hymenobacteraceae</taxon>
        <taxon>Hymenobacter</taxon>
    </lineage>
</organism>
<feature type="signal peptide" evidence="1">
    <location>
        <begin position="1"/>
        <end position="24"/>
    </location>
</feature>
<evidence type="ECO:0008006" key="4">
    <source>
        <dbReference type="Google" id="ProtNLM"/>
    </source>
</evidence>
<dbReference type="Proteomes" id="UP001165296">
    <property type="component" value="Unassembled WGS sequence"/>
</dbReference>
<evidence type="ECO:0000256" key="1">
    <source>
        <dbReference type="SAM" id="SignalP"/>
    </source>
</evidence>
<proteinExistence type="predicted"/>